<dbReference type="Proteomes" id="UP000265520">
    <property type="component" value="Unassembled WGS sequence"/>
</dbReference>
<proteinExistence type="predicted"/>
<feature type="non-terminal residue" evidence="1">
    <location>
        <position position="1"/>
    </location>
</feature>
<organism evidence="1 2">
    <name type="scientific">Trifolium medium</name>
    <dbReference type="NCBI Taxonomy" id="97028"/>
    <lineage>
        <taxon>Eukaryota</taxon>
        <taxon>Viridiplantae</taxon>
        <taxon>Streptophyta</taxon>
        <taxon>Embryophyta</taxon>
        <taxon>Tracheophyta</taxon>
        <taxon>Spermatophyta</taxon>
        <taxon>Magnoliopsida</taxon>
        <taxon>eudicotyledons</taxon>
        <taxon>Gunneridae</taxon>
        <taxon>Pentapetalae</taxon>
        <taxon>rosids</taxon>
        <taxon>fabids</taxon>
        <taxon>Fabales</taxon>
        <taxon>Fabaceae</taxon>
        <taxon>Papilionoideae</taxon>
        <taxon>50 kb inversion clade</taxon>
        <taxon>NPAAA clade</taxon>
        <taxon>Hologalegina</taxon>
        <taxon>IRL clade</taxon>
        <taxon>Trifolieae</taxon>
        <taxon>Trifolium</taxon>
    </lineage>
</organism>
<dbReference type="EMBL" id="LXQA010601071">
    <property type="protein sequence ID" value="MCI61511.1"/>
    <property type="molecule type" value="Genomic_DNA"/>
</dbReference>
<evidence type="ECO:0000313" key="2">
    <source>
        <dbReference type="Proteomes" id="UP000265520"/>
    </source>
</evidence>
<reference evidence="1 2" key="1">
    <citation type="journal article" date="2018" name="Front. Plant Sci.">
        <title>Red Clover (Trifolium pratense) and Zigzag Clover (T. medium) - A Picture of Genomic Similarities and Differences.</title>
        <authorList>
            <person name="Dluhosova J."/>
            <person name="Istvanek J."/>
            <person name="Nedelnik J."/>
            <person name="Repkova J."/>
        </authorList>
    </citation>
    <scope>NUCLEOTIDE SEQUENCE [LARGE SCALE GENOMIC DNA]</scope>
    <source>
        <strain evidence="2">cv. 10/8</strain>
        <tissue evidence="1">Leaf</tissue>
    </source>
</reference>
<sequence length="16" mass="1871">DFSLSEKCLAKLDMDR</sequence>
<dbReference type="AlphaFoldDB" id="A0A392TK35"/>
<accession>A0A392TK35</accession>
<name>A0A392TK35_9FABA</name>
<keyword evidence="2" id="KW-1185">Reference proteome</keyword>
<comment type="caution">
    <text evidence="1">The sequence shown here is derived from an EMBL/GenBank/DDBJ whole genome shotgun (WGS) entry which is preliminary data.</text>
</comment>
<evidence type="ECO:0000313" key="1">
    <source>
        <dbReference type="EMBL" id="MCI61511.1"/>
    </source>
</evidence>
<protein>
    <submittedName>
        <fullName evidence="1">Uncharacterized protein</fullName>
    </submittedName>
</protein>